<organism evidence="2 3">
    <name type="scientific">Alistipes senegalensis JC50</name>
    <dbReference type="NCBI Taxonomy" id="1033732"/>
    <lineage>
        <taxon>Bacteria</taxon>
        <taxon>Pseudomonadati</taxon>
        <taxon>Bacteroidota</taxon>
        <taxon>Bacteroidia</taxon>
        <taxon>Bacteroidales</taxon>
        <taxon>Rikenellaceae</taxon>
        <taxon>Alistipes</taxon>
    </lineage>
</organism>
<dbReference type="RefSeq" id="WP_227901024.1">
    <property type="nucleotide sequence ID" value="NZ_CP102252.1"/>
</dbReference>
<evidence type="ECO:0000256" key="1">
    <source>
        <dbReference type="SAM" id="SignalP"/>
    </source>
</evidence>
<name>A0ABY5V919_9BACT</name>
<keyword evidence="3" id="KW-1185">Reference proteome</keyword>
<gene>
    <name evidence="2" type="ORF">NQ519_04365</name>
</gene>
<keyword evidence="1" id="KW-0732">Signal</keyword>
<evidence type="ECO:0000313" key="3">
    <source>
        <dbReference type="Proteomes" id="UP001058267"/>
    </source>
</evidence>
<evidence type="ECO:0000313" key="2">
    <source>
        <dbReference type="EMBL" id="UWN66080.1"/>
    </source>
</evidence>
<feature type="signal peptide" evidence="1">
    <location>
        <begin position="1"/>
        <end position="19"/>
    </location>
</feature>
<protein>
    <submittedName>
        <fullName evidence="2">Uncharacterized protein</fullName>
    </submittedName>
</protein>
<reference evidence="2" key="1">
    <citation type="journal article" date="2022" name="Cell">
        <title>Design, construction, and in vivo augmentation of a complex gut microbiome.</title>
        <authorList>
            <person name="Cheng A.G."/>
            <person name="Ho P.Y."/>
            <person name="Aranda-Diaz A."/>
            <person name="Jain S."/>
            <person name="Yu F.B."/>
            <person name="Meng X."/>
            <person name="Wang M."/>
            <person name="Iakiviak M."/>
            <person name="Nagashima K."/>
            <person name="Zhao A."/>
            <person name="Murugkar P."/>
            <person name="Patil A."/>
            <person name="Atabakhsh K."/>
            <person name="Weakley A."/>
            <person name="Yan J."/>
            <person name="Brumbaugh A.R."/>
            <person name="Higginbottom S."/>
            <person name="Dimas A."/>
            <person name="Shiver A.L."/>
            <person name="Deutschbauer A."/>
            <person name="Neff N."/>
            <person name="Sonnenburg J.L."/>
            <person name="Huang K.C."/>
            <person name="Fischbach M.A."/>
        </authorList>
    </citation>
    <scope>NUCLEOTIDE SEQUENCE</scope>
    <source>
        <strain evidence="2">JC50</strain>
    </source>
</reference>
<dbReference type="EMBL" id="CP102252">
    <property type="protein sequence ID" value="UWN66080.1"/>
    <property type="molecule type" value="Genomic_DNA"/>
</dbReference>
<sequence>MKKRIYAILGLLIPAMAVAENTPVKYADAANLTIVNKAQPGGSALPLCSMAVSCRPMRMQCISS</sequence>
<dbReference type="Proteomes" id="UP001058267">
    <property type="component" value="Chromosome"/>
</dbReference>
<proteinExistence type="predicted"/>
<feature type="chain" id="PRO_5045975567" evidence="1">
    <location>
        <begin position="20"/>
        <end position="64"/>
    </location>
</feature>
<accession>A0ABY5V919</accession>